<evidence type="ECO:0000313" key="2">
    <source>
        <dbReference type="EMBL" id="EDL82757.1"/>
    </source>
</evidence>
<feature type="region of interest" description="Disordered" evidence="1">
    <location>
        <begin position="1"/>
        <end position="23"/>
    </location>
</feature>
<reference evidence="2 3" key="1">
    <citation type="submission" date="2005-07" db="EMBL/GenBank/DDBJ databases">
        <authorList>
            <person name="Mural R.J."/>
            <person name="Li P.W."/>
            <person name="Adams M.D."/>
            <person name="Amanatides P.G."/>
            <person name="Baden-Tillson H."/>
            <person name="Barnstead M."/>
            <person name="Chin S.H."/>
            <person name="Dew I."/>
            <person name="Evans C.A."/>
            <person name="Ferriera S."/>
            <person name="Flanigan M."/>
            <person name="Fosler C."/>
            <person name="Glodek A."/>
            <person name="Gu Z."/>
            <person name="Holt R.A."/>
            <person name="Jennings D."/>
            <person name="Kraft C.L."/>
            <person name="Lu F."/>
            <person name="Nguyen T."/>
            <person name="Nusskern D.R."/>
            <person name="Pfannkoch C.M."/>
            <person name="Sitter C."/>
            <person name="Sutton G.G."/>
            <person name="Venter J.C."/>
            <person name="Wang Z."/>
            <person name="Woodage T."/>
            <person name="Zheng X.H."/>
            <person name="Zhong F."/>
        </authorList>
    </citation>
    <scope>NUCLEOTIDE SEQUENCE [LARGE SCALE GENOMIC DNA]</scope>
    <source>
        <strain>BN</strain>
        <strain evidence="3">Sprague-Dawley</strain>
    </source>
</reference>
<organism evidence="2 3">
    <name type="scientific">Rattus norvegicus</name>
    <name type="common">Rat</name>
    <dbReference type="NCBI Taxonomy" id="10116"/>
    <lineage>
        <taxon>Eukaryota</taxon>
        <taxon>Metazoa</taxon>
        <taxon>Chordata</taxon>
        <taxon>Craniata</taxon>
        <taxon>Vertebrata</taxon>
        <taxon>Euteleostomi</taxon>
        <taxon>Mammalia</taxon>
        <taxon>Eutheria</taxon>
        <taxon>Euarchontoglires</taxon>
        <taxon>Glires</taxon>
        <taxon>Rodentia</taxon>
        <taxon>Myomorpha</taxon>
        <taxon>Muroidea</taxon>
        <taxon>Muridae</taxon>
        <taxon>Murinae</taxon>
        <taxon>Rattus</taxon>
    </lineage>
</organism>
<protein>
    <submittedName>
        <fullName evidence="2">RCG32026</fullName>
    </submittedName>
</protein>
<dbReference type="AlphaFoldDB" id="A6KUB4"/>
<feature type="non-terminal residue" evidence="2">
    <location>
        <position position="23"/>
    </location>
</feature>
<evidence type="ECO:0000256" key="1">
    <source>
        <dbReference type="SAM" id="MobiDB-lite"/>
    </source>
</evidence>
<accession>A6KUB4</accession>
<proteinExistence type="predicted"/>
<sequence length="23" mass="2505">MRNVSPCTSKTLSLETQPPTSVQ</sequence>
<evidence type="ECO:0000313" key="3">
    <source>
        <dbReference type="Proteomes" id="UP000234681"/>
    </source>
</evidence>
<dbReference type="EMBL" id="CH474165">
    <property type="protein sequence ID" value="EDL82757.1"/>
    <property type="molecule type" value="Genomic_DNA"/>
</dbReference>
<dbReference type="Proteomes" id="UP000234681">
    <property type="component" value="Chromosome 15"/>
</dbReference>
<gene>
    <name evidence="2" type="ORF">rCG_32026</name>
</gene>
<name>A6KUB4_RAT</name>